<dbReference type="AlphaFoldDB" id="A0A645J435"/>
<sequence length="124" mass="14011">MDFSSSQRGKIGGFQIIPWDHALLSKEMQGSWDMTQWMIIGPVDGKAMMGGTFPLFKGVLVSGPSEGELLWDVWSTYGRRSLILARRNGGPWEKFPEVSGRNDFALKDVTHLRIYFPFTDEPSI</sequence>
<accession>A0A645J435</accession>
<evidence type="ECO:0000313" key="1">
    <source>
        <dbReference type="EMBL" id="MPN57872.1"/>
    </source>
</evidence>
<comment type="caution">
    <text evidence="1">The sequence shown here is derived from an EMBL/GenBank/DDBJ whole genome shotgun (WGS) entry which is preliminary data.</text>
</comment>
<name>A0A645J435_9ZZZZ</name>
<organism evidence="1">
    <name type="scientific">bioreactor metagenome</name>
    <dbReference type="NCBI Taxonomy" id="1076179"/>
    <lineage>
        <taxon>unclassified sequences</taxon>
        <taxon>metagenomes</taxon>
        <taxon>ecological metagenomes</taxon>
    </lineage>
</organism>
<protein>
    <submittedName>
        <fullName evidence="1">Uncharacterized protein</fullName>
    </submittedName>
</protein>
<dbReference type="EMBL" id="VSSQ01129959">
    <property type="protein sequence ID" value="MPN57872.1"/>
    <property type="molecule type" value="Genomic_DNA"/>
</dbReference>
<proteinExistence type="predicted"/>
<reference evidence="1" key="1">
    <citation type="submission" date="2019-08" db="EMBL/GenBank/DDBJ databases">
        <authorList>
            <person name="Kucharzyk K."/>
            <person name="Murdoch R.W."/>
            <person name="Higgins S."/>
            <person name="Loffler F."/>
        </authorList>
    </citation>
    <scope>NUCLEOTIDE SEQUENCE</scope>
</reference>
<gene>
    <name evidence="1" type="ORF">SDC9_205568</name>
</gene>